<keyword evidence="3" id="KW-1185">Reference proteome</keyword>
<organism evidence="2 3">
    <name type="scientific">Pseudidiomarina taiwanensis</name>
    <dbReference type="NCBI Taxonomy" id="337250"/>
    <lineage>
        <taxon>Bacteria</taxon>
        <taxon>Pseudomonadati</taxon>
        <taxon>Pseudomonadota</taxon>
        <taxon>Gammaproteobacteria</taxon>
        <taxon>Alteromonadales</taxon>
        <taxon>Idiomarinaceae</taxon>
        <taxon>Pseudidiomarina</taxon>
    </lineage>
</organism>
<feature type="transmembrane region" description="Helical" evidence="1">
    <location>
        <begin position="393"/>
        <end position="415"/>
    </location>
</feature>
<feature type="transmembrane region" description="Helical" evidence="1">
    <location>
        <begin position="124"/>
        <end position="143"/>
    </location>
</feature>
<dbReference type="AlphaFoldDB" id="A0A432ZCX9"/>
<feature type="transmembrane region" description="Helical" evidence="1">
    <location>
        <begin position="88"/>
        <end position="112"/>
    </location>
</feature>
<proteinExistence type="predicted"/>
<evidence type="ECO:0000313" key="2">
    <source>
        <dbReference type="EMBL" id="RUO75750.1"/>
    </source>
</evidence>
<feature type="transmembrane region" description="Helical" evidence="1">
    <location>
        <begin position="362"/>
        <end position="381"/>
    </location>
</feature>
<feature type="transmembrane region" description="Helical" evidence="1">
    <location>
        <begin position="155"/>
        <end position="172"/>
    </location>
</feature>
<feature type="transmembrane region" description="Helical" evidence="1">
    <location>
        <begin position="49"/>
        <end position="68"/>
    </location>
</feature>
<feature type="transmembrane region" description="Helical" evidence="1">
    <location>
        <begin position="237"/>
        <end position="258"/>
    </location>
</feature>
<evidence type="ECO:0000256" key="1">
    <source>
        <dbReference type="SAM" id="Phobius"/>
    </source>
</evidence>
<accession>A0A432ZCX9</accession>
<sequence length="417" mass="45933">MATSQQSNNLPASSRWRALGPGIILSAAAVGGSHLVASTQAGALFGWQLWWLILLVNVIKYPFFRFGVTYTLNNQESLIAGYYRKGPWYLRTFILLNLIGAVVNTAGVLLLTASLLKLFLPDSWSLNLISAGLLAICVALLLAGHYRSLDRLAKLIMFSLTVATIVAVAIAWQQDTSPPADFISPSPWELAALGFLVAMMGWMPVPIELSAINSLWIRSKQKLMNLSLRDCLFDFNLGYWVTAVLALLFLALGALIQFGNPQPVAMAGGQFASQFVAMYRDTIGPWSEYLVGAIAFLCMFGTTLAVLDGYARTLRESFRVIGQHGDKPNWQMSEAGWLILQAIAGLALIMFFRGALGPMLTFAMTLAFITTPFFAWLNFSLAHRQPLALKWRVYGWIGVLYLTLFALGFLLWSALLS</sequence>
<comment type="caution">
    <text evidence="2">The sequence shown here is derived from an EMBL/GenBank/DDBJ whole genome shotgun (WGS) entry which is preliminary data.</text>
</comment>
<feature type="transmembrane region" description="Helical" evidence="1">
    <location>
        <begin position="192"/>
        <end position="216"/>
    </location>
</feature>
<evidence type="ECO:0000313" key="3">
    <source>
        <dbReference type="Proteomes" id="UP000288279"/>
    </source>
</evidence>
<name>A0A432ZCX9_9GAMM</name>
<dbReference type="Proteomes" id="UP000288279">
    <property type="component" value="Unassembled WGS sequence"/>
</dbReference>
<keyword evidence="1" id="KW-0812">Transmembrane</keyword>
<gene>
    <name evidence="2" type="ORF">CWI83_10055</name>
</gene>
<keyword evidence="1" id="KW-0472">Membrane</keyword>
<keyword evidence="1" id="KW-1133">Transmembrane helix</keyword>
<dbReference type="EMBL" id="PIQG01000005">
    <property type="protein sequence ID" value="RUO75750.1"/>
    <property type="molecule type" value="Genomic_DNA"/>
</dbReference>
<feature type="transmembrane region" description="Helical" evidence="1">
    <location>
        <begin position="289"/>
        <end position="311"/>
    </location>
</feature>
<feature type="transmembrane region" description="Helical" evidence="1">
    <location>
        <begin position="18"/>
        <end position="37"/>
    </location>
</feature>
<reference evidence="2 3" key="1">
    <citation type="journal article" date="2011" name="Front. Microbiol.">
        <title>Genomic signatures of strain selection and enhancement in Bacillus atrophaeus var. globigii, a historical biowarfare simulant.</title>
        <authorList>
            <person name="Gibbons H.S."/>
            <person name="Broomall S.M."/>
            <person name="McNew L.A."/>
            <person name="Daligault H."/>
            <person name="Chapman C."/>
            <person name="Bruce D."/>
            <person name="Karavis M."/>
            <person name="Krepps M."/>
            <person name="McGregor P.A."/>
            <person name="Hong C."/>
            <person name="Park K.H."/>
            <person name="Akmal A."/>
            <person name="Feldman A."/>
            <person name="Lin J.S."/>
            <person name="Chang W.E."/>
            <person name="Higgs B.W."/>
            <person name="Demirev P."/>
            <person name="Lindquist J."/>
            <person name="Liem A."/>
            <person name="Fochler E."/>
            <person name="Read T.D."/>
            <person name="Tapia R."/>
            <person name="Johnson S."/>
            <person name="Bishop-Lilly K.A."/>
            <person name="Detter C."/>
            <person name="Han C."/>
            <person name="Sozhamannan S."/>
            <person name="Rosenzweig C.N."/>
            <person name="Skowronski E.W."/>
        </authorList>
    </citation>
    <scope>NUCLEOTIDE SEQUENCE [LARGE SCALE GENOMIC DNA]</scope>
    <source>
        <strain evidence="2 3">PIT1</strain>
    </source>
</reference>
<dbReference type="RefSeq" id="WP_126828611.1">
    <property type="nucleotide sequence ID" value="NZ_PIQG01000005.1"/>
</dbReference>
<feature type="transmembrane region" description="Helical" evidence="1">
    <location>
        <begin position="337"/>
        <end position="356"/>
    </location>
</feature>
<evidence type="ECO:0008006" key="4">
    <source>
        <dbReference type="Google" id="ProtNLM"/>
    </source>
</evidence>
<dbReference type="OrthoDB" id="4858698at2"/>
<protein>
    <recommendedName>
        <fullName evidence="4">Divalent metal cation transporter</fullName>
    </recommendedName>
</protein>